<proteinExistence type="predicted"/>
<sequence length="88" mass="9720">MCNVFRESLSEEGTGLVREELPEFPPTISVEGEPLDCGDTLRANCTSQPARPPARLTLVLNDLVETKVEAVHYRIHILASKCSNVLEI</sequence>
<comment type="caution">
    <text evidence="1">The sequence shown here is derived from an EMBL/GenBank/DDBJ whole genome shotgun (WGS) entry which is preliminary data.</text>
</comment>
<evidence type="ECO:0000313" key="1">
    <source>
        <dbReference type="EMBL" id="KAL3279564.1"/>
    </source>
</evidence>
<gene>
    <name evidence="1" type="ORF">HHI36_017071</name>
</gene>
<keyword evidence="2" id="KW-1185">Reference proteome</keyword>
<dbReference type="EMBL" id="JABFTP020000124">
    <property type="protein sequence ID" value="KAL3279564.1"/>
    <property type="molecule type" value="Genomic_DNA"/>
</dbReference>
<name>A0ABD2NLR5_9CUCU</name>
<dbReference type="AlphaFoldDB" id="A0ABD2NLR5"/>
<evidence type="ECO:0000313" key="2">
    <source>
        <dbReference type="Proteomes" id="UP001516400"/>
    </source>
</evidence>
<reference evidence="1 2" key="1">
    <citation type="journal article" date="2021" name="BMC Biol.">
        <title>Horizontally acquired antibacterial genes associated with adaptive radiation of ladybird beetles.</title>
        <authorList>
            <person name="Li H.S."/>
            <person name="Tang X.F."/>
            <person name="Huang Y.H."/>
            <person name="Xu Z.Y."/>
            <person name="Chen M.L."/>
            <person name="Du X.Y."/>
            <person name="Qiu B.Y."/>
            <person name="Chen P.T."/>
            <person name="Zhang W."/>
            <person name="Slipinski A."/>
            <person name="Escalona H.E."/>
            <person name="Waterhouse R.M."/>
            <person name="Zwick A."/>
            <person name="Pang H."/>
        </authorList>
    </citation>
    <scope>NUCLEOTIDE SEQUENCE [LARGE SCALE GENOMIC DNA]</scope>
    <source>
        <strain evidence="1">SYSU2018</strain>
    </source>
</reference>
<protein>
    <submittedName>
        <fullName evidence="1">Uncharacterized protein</fullName>
    </submittedName>
</protein>
<dbReference type="Proteomes" id="UP001516400">
    <property type="component" value="Unassembled WGS sequence"/>
</dbReference>
<organism evidence="1 2">
    <name type="scientific">Cryptolaemus montrouzieri</name>
    <dbReference type="NCBI Taxonomy" id="559131"/>
    <lineage>
        <taxon>Eukaryota</taxon>
        <taxon>Metazoa</taxon>
        <taxon>Ecdysozoa</taxon>
        <taxon>Arthropoda</taxon>
        <taxon>Hexapoda</taxon>
        <taxon>Insecta</taxon>
        <taxon>Pterygota</taxon>
        <taxon>Neoptera</taxon>
        <taxon>Endopterygota</taxon>
        <taxon>Coleoptera</taxon>
        <taxon>Polyphaga</taxon>
        <taxon>Cucujiformia</taxon>
        <taxon>Coccinelloidea</taxon>
        <taxon>Coccinellidae</taxon>
        <taxon>Scymninae</taxon>
        <taxon>Scymnini</taxon>
        <taxon>Cryptolaemus</taxon>
    </lineage>
</organism>
<accession>A0ABD2NLR5</accession>